<keyword evidence="12" id="KW-1185">Reference proteome</keyword>
<dbReference type="InterPro" id="IPR007290">
    <property type="entry name" value="Arv1"/>
</dbReference>
<keyword evidence="9 10" id="KW-0472">Membrane</keyword>
<evidence type="ECO:0000256" key="5">
    <source>
        <dbReference type="ARBA" id="ARBA00022824"/>
    </source>
</evidence>
<dbReference type="GO" id="GO:0006665">
    <property type="term" value="P:sphingolipid metabolic process"/>
    <property type="evidence" value="ECO:0007669"/>
    <property type="project" value="TreeGrafter"/>
</dbReference>
<organism evidence="11 12">
    <name type="scientific">Paramuricea clavata</name>
    <name type="common">Red gorgonian</name>
    <name type="synonym">Violescent sea-whip</name>
    <dbReference type="NCBI Taxonomy" id="317549"/>
    <lineage>
        <taxon>Eukaryota</taxon>
        <taxon>Metazoa</taxon>
        <taxon>Cnidaria</taxon>
        <taxon>Anthozoa</taxon>
        <taxon>Octocorallia</taxon>
        <taxon>Malacalcyonacea</taxon>
        <taxon>Plexauridae</taxon>
        <taxon>Paramuricea</taxon>
    </lineage>
</organism>
<comment type="caution">
    <text evidence="11">The sequence shown here is derived from an EMBL/GenBank/DDBJ whole genome shotgun (WGS) entry which is preliminary data.</text>
</comment>
<feature type="transmembrane region" description="Helical" evidence="10">
    <location>
        <begin position="42"/>
        <end position="64"/>
    </location>
</feature>
<protein>
    <recommendedName>
        <fullName evidence="10">Protein ARV</fullName>
    </recommendedName>
</protein>
<dbReference type="GO" id="GO:0032541">
    <property type="term" value="C:cortical endoplasmic reticulum"/>
    <property type="evidence" value="ECO:0007669"/>
    <property type="project" value="TreeGrafter"/>
</dbReference>
<dbReference type="AlphaFoldDB" id="A0A7D9JAE4"/>
<feature type="transmembrane region" description="Helical" evidence="10">
    <location>
        <begin position="108"/>
        <end position="126"/>
    </location>
</feature>
<gene>
    <name evidence="11" type="ORF">PACLA_8A089128</name>
</gene>
<feature type="transmembrane region" description="Helical" evidence="10">
    <location>
        <begin position="85"/>
        <end position="102"/>
    </location>
</feature>
<feature type="non-terminal residue" evidence="11">
    <location>
        <position position="1"/>
    </location>
</feature>
<evidence type="ECO:0000256" key="3">
    <source>
        <dbReference type="ARBA" id="ARBA00022448"/>
    </source>
</evidence>
<evidence type="ECO:0000256" key="1">
    <source>
        <dbReference type="ARBA" id="ARBA00004477"/>
    </source>
</evidence>
<dbReference type="GO" id="GO:0005794">
    <property type="term" value="C:Golgi apparatus"/>
    <property type="evidence" value="ECO:0007669"/>
    <property type="project" value="TreeGrafter"/>
</dbReference>
<keyword evidence="8 10" id="KW-0443">Lipid metabolism</keyword>
<evidence type="ECO:0000256" key="6">
    <source>
        <dbReference type="ARBA" id="ARBA00022989"/>
    </source>
</evidence>
<dbReference type="GO" id="GO:0032366">
    <property type="term" value="P:intracellular sterol transport"/>
    <property type="evidence" value="ECO:0007669"/>
    <property type="project" value="UniProtKB-UniRule"/>
</dbReference>
<name>A0A7D9JAE4_PARCT</name>
<dbReference type="GO" id="GO:0005789">
    <property type="term" value="C:endoplasmic reticulum membrane"/>
    <property type="evidence" value="ECO:0007669"/>
    <property type="project" value="UniProtKB-SubCell"/>
</dbReference>
<evidence type="ECO:0000313" key="12">
    <source>
        <dbReference type="Proteomes" id="UP001152795"/>
    </source>
</evidence>
<sequence>IYWQLGIIYLLCDSYIKWYNVKHKGYHEFGTITDFSVLEIQFYFMFLLSCLETIVFLSAILLALRSYAYWSKLTIIPRYGDLLRVLLLSSFGKLLAFPAVVWGQTHSAVYLGLTRLFIFTSNVVAFK</sequence>
<keyword evidence="6 10" id="KW-1133">Transmembrane helix</keyword>
<keyword evidence="4 10" id="KW-0812">Transmembrane</keyword>
<dbReference type="Pfam" id="PF04161">
    <property type="entry name" value="Arv1"/>
    <property type="match status" value="1"/>
</dbReference>
<comment type="subcellular location">
    <subcellularLocation>
        <location evidence="1 10">Endoplasmic reticulum membrane</location>
        <topology evidence="1 10">Multi-pass membrane protein</topology>
    </subcellularLocation>
</comment>
<comment type="similarity">
    <text evidence="2 10">Belongs to the ARV1 family.</text>
</comment>
<evidence type="ECO:0000256" key="8">
    <source>
        <dbReference type="ARBA" id="ARBA00023098"/>
    </source>
</evidence>
<evidence type="ECO:0000256" key="4">
    <source>
        <dbReference type="ARBA" id="ARBA00022692"/>
    </source>
</evidence>
<evidence type="ECO:0000256" key="2">
    <source>
        <dbReference type="ARBA" id="ARBA00009187"/>
    </source>
</evidence>
<keyword evidence="7 10" id="KW-0445">Lipid transport</keyword>
<dbReference type="PANTHER" id="PTHR14467">
    <property type="entry name" value="ARV1"/>
    <property type="match status" value="1"/>
</dbReference>
<evidence type="ECO:0000256" key="10">
    <source>
        <dbReference type="RuleBase" id="RU368065"/>
    </source>
</evidence>
<keyword evidence="3 10" id="KW-0813">Transport</keyword>
<evidence type="ECO:0000256" key="9">
    <source>
        <dbReference type="ARBA" id="ARBA00023136"/>
    </source>
</evidence>
<accession>A0A7D9JAE4</accession>
<dbReference type="PANTHER" id="PTHR14467:SF0">
    <property type="entry name" value="PROTEIN ARV1"/>
    <property type="match status" value="1"/>
</dbReference>
<dbReference type="GO" id="GO:0016125">
    <property type="term" value="P:sterol metabolic process"/>
    <property type="evidence" value="ECO:0007669"/>
    <property type="project" value="UniProtKB-UniRule"/>
</dbReference>
<comment type="function">
    <text evidence="10">Mediator of sterol homeostasis involved in sterol uptake, trafficking and distribution into membranes.</text>
</comment>
<evidence type="ECO:0000256" key="7">
    <source>
        <dbReference type="ARBA" id="ARBA00023055"/>
    </source>
</evidence>
<feature type="non-terminal residue" evidence="11">
    <location>
        <position position="127"/>
    </location>
</feature>
<proteinExistence type="inferred from homology"/>
<reference evidence="11" key="1">
    <citation type="submission" date="2020-04" db="EMBL/GenBank/DDBJ databases">
        <authorList>
            <person name="Alioto T."/>
            <person name="Alioto T."/>
            <person name="Gomez Garrido J."/>
        </authorList>
    </citation>
    <scope>NUCLEOTIDE SEQUENCE</scope>
    <source>
        <strain evidence="11">A484AB</strain>
    </source>
</reference>
<dbReference type="OrthoDB" id="2192830at2759"/>
<dbReference type="GO" id="GO:0097036">
    <property type="term" value="P:regulation of plasma membrane sterol distribution"/>
    <property type="evidence" value="ECO:0007669"/>
    <property type="project" value="UniProtKB-UniRule"/>
</dbReference>
<evidence type="ECO:0000313" key="11">
    <source>
        <dbReference type="EMBL" id="CAB4025309.1"/>
    </source>
</evidence>
<keyword evidence="5 10" id="KW-0256">Endoplasmic reticulum</keyword>
<dbReference type="Proteomes" id="UP001152795">
    <property type="component" value="Unassembled WGS sequence"/>
</dbReference>
<dbReference type="EMBL" id="CACRXK020013534">
    <property type="protein sequence ID" value="CAB4025309.1"/>
    <property type="molecule type" value="Genomic_DNA"/>
</dbReference>